<dbReference type="EMBL" id="JAZDWU010000007">
    <property type="protein sequence ID" value="KAK9997662.1"/>
    <property type="molecule type" value="Genomic_DNA"/>
</dbReference>
<comment type="caution">
    <text evidence="5">The sequence shown here is derived from an EMBL/GenBank/DDBJ whole genome shotgun (WGS) entry which is preliminary data.</text>
</comment>
<evidence type="ECO:0000256" key="2">
    <source>
        <dbReference type="ARBA" id="ARBA00022821"/>
    </source>
</evidence>
<dbReference type="PANTHER" id="PTHR36766:SF70">
    <property type="entry name" value="DISEASE RESISTANCE PROTEIN RGA4"/>
    <property type="match status" value="1"/>
</dbReference>
<reference evidence="5 6" key="1">
    <citation type="submission" date="2024-01" db="EMBL/GenBank/DDBJ databases">
        <title>A telomere-to-telomere, gap-free genome of sweet tea (Lithocarpus litseifolius).</title>
        <authorList>
            <person name="Zhou J."/>
        </authorList>
    </citation>
    <scope>NUCLEOTIDE SEQUENCE [LARGE SCALE GENOMIC DNA]</scope>
    <source>
        <strain evidence="5">Zhou-2022a</strain>
        <tissue evidence="5">Leaf</tissue>
    </source>
</reference>
<name>A0AAW2CHP2_9ROSI</name>
<evidence type="ECO:0000259" key="4">
    <source>
        <dbReference type="Pfam" id="PF25019"/>
    </source>
</evidence>
<feature type="region of interest" description="Disordered" evidence="3">
    <location>
        <begin position="244"/>
        <end position="272"/>
    </location>
</feature>
<dbReference type="InterPro" id="IPR032675">
    <property type="entry name" value="LRR_dom_sf"/>
</dbReference>
<evidence type="ECO:0000313" key="5">
    <source>
        <dbReference type="EMBL" id="KAK9997662.1"/>
    </source>
</evidence>
<proteinExistence type="predicted"/>
<dbReference type="SUPFAM" id="SSF52058">
    <property type="entry name" value="L domain-like"/>
    <property type="match status" value="1"/>
</dbReference>
<evidence type="ECO:0000256" key="1">
    <source>
        <dbReference type="ARBA" id="ARBA00022614"/>
    </source>
</evidence>
<feature type="compositionally biased region" description="Acidic residues" evidence="3">
    <location>
        <begin position="247"/>
        <end position="272"/>
    </location>
</feature>
<evidence type="ECO:0000313" key="6">
    <source>
        <dbReference type="Proteomes" id="UP001459277"/>
    </source>
</evidence>
<keyword evidence="2" id="KW-0611">Plant defense</keyword>
<keyword evidence="1" id="KW-0433">Leucine-rich repeat</keyword>
<dbReference type="InterPro" id="IPR056789">
    <property type="entry name" value="LRR_R13L1-DRL21"/>
</dbReference>
<accession>A0AAW2CHP2</accession>
<dbReference type="PANTHER" id="PTHR36766">
    <property type="entry name" value="PLANT BROAD-SPECTRUM MILDEW RESISTANCE PROTEIN RPW8"/>
    <property type="match status" value="1"/>
</dbReference>
<protein>
    <recommendedName>
        <fullName evidence="4">R13L1/DRL21-like LRR repeat region domain-containing protein</fullName>
    </recommendedName>
</protein>
<dbReference type="Proteomes" id="UP001459277">
    <property type="component" value="Unassembled WGS sequence"/>
</dbReference>
<dbReference type="Pfam" id="PF25019">
    <property type="entry name" value="LRR_R13L1-DRL21"/>
    <property type="match status" value="1"/>
</dbReference>
<feature type="domain" description="R13L1/DRL21-like LRR repeat region" evidence="4">
    <location>
        <begin position="156"/>
        <end position="210"/>
    </location>
</feature>
<sequence>MYLPGVPSVIQRLEITECGIDELPSGLQFCVPSVIQHLEITECGIDELPNGLQFCVPLVIRHCTSLQYLEIWRCPNLKSIPDLGEVFHSLINLKISKCRLKLLREGRLKTLVIGGLDAFPILRYPSIKYSHASLKKLRLSGSPTLNSLPKEIRLFTALEELCIKNFDGMEALPDWLGIPSSLQKLSLYDCEKLMCLPILHLTDIKHLHIAFCPNLEKRCADGSSAEWGQIAHIPNIKINGKYIQGGEDSDYSEDFDEFDDSEDEEFDDSEDD</sequence>
<dbReference type="GO" id="GO:0006952">
    <property type="term" value="P:defense response"/>
    <property type="evidence" value="ECO:0007669"/>
    <property type="project" value="UniProtKB-KW"/>
</dbReference>
<evidence type="ECO:0000256" key="3">
    <source>
        <dbReference type="SAM" id="MobiDB-lite"/>
    </source>
</evidence>
<dbReference type="AlphaFoldDB" id="A0AAW2CHP2"/>
<dbReference type="Gene3D" id="3.80.10.10">
    <property type="entry name" value="Ribonuclease Inhibitor"/>
    <property type="match status" value="2"/>
</dbReference>
<organism evidence="5 6">
    <name type="scientific">Lithocarpus litseifolius</name>
    <dbReference type="NCBI Taxonomy" id="425828"/>
    <lineage>
        <taxon>Eukaryota</taxon>
        <taxon>Viridiplantae</taxon>
        <taxon>Streptophyta</taxon>
        <taxon>Embryophyta</taxon>
        <taxon>Tracheophyta</taxon>
        <taxon>Spermatophyta</taxon>
        <taxon>Magnoliopsida</taxon>
        <taxon>eudicotyledons</taxon>
        <taxon>Gunneridae</taxon>
        <taxon>Pentapetalae</taxon>
        <taxon>rosids</taxon>
        <taxon>fabids</taxon>
        <taxon>Fagales</taxon>
        <taxon>Fagaceae</taxon>
        <taxon>Lithocarpus</taxon>
    </lineage>
</organism>
<keyword evidence="6" id="KW-1185">Reference proteome</keyword>
<gene>
    <name evidence="5" type="ORF">SO802_022348</name>
</gene>